<keyword evidence="3" id="KW-0614">Plasmid</keyword>
<sequence>MNCQRYFCFVNGIVEIRTAPEEYQNKPVLVGSQSDGLLIIDNHADIEDGIFSTLHIGNGYNGAVDVINGAALHMDNRSGSAPLIVGAFGNDIAGKLNISGRNSIVSYRDTPSSSGHNESIYVGFGPGATGWINIFNGGVFEVLNSTNIYVGSDTPGGGDGSIVIDGSNSKMTADFSEAYVGLYGNGDISLKNGGQLSASNLYIGGNGRAIVNISGTDSRLIANMITISGSSGAPGIYIADQGILNVDNYINITTANDTKGKLFINSDMPGTIESKGILFGVGKAELIFKHNSDNYAFSSPLISKNTGNGIINAESGETHLTGDNTDYSGLLNILPTASIDISSQKNIGKSVIVNNGVLQITSQDDWTFNNNMTGNGYLNVHTGGHNFAFQNSTNTQEFTGTLALSDTLFDLSDDNTTALTSALVLAGVGSVITAGTGTQVINGFSFDGGAVNFGAVTQGAQQTESQIQVTDNLYINGNGAVRVSTPTDVNGIPQVINSSLSLLEQDDSNATIKLVDASSAVVKGNGGNLQLQDASGQVISSGKQRNIVQQGKNVAKGVYDYRLTSGPHNDGLYIGYALTQLDLLASGVDALVLDAAGTTGNAADMSARITGAGDLAFNSQKGETVSLSNQDNDYTGVTAIRGGNVLMNSNSVLGQTSEIRLATDTRLDMNGHSQTVGKLNGAAGSVLNINGGNLTLTDDGVSAGTLTGGGFLNISGGVLDITGGNHTFAVSTIIAKDATVRMNDVSGLGTGNISNAGTLSLTHASGLLSNNLSGSGTVSLINSDTQISGNNSNYSGLFVVDTSSQLTATGAQNLGIASVSNRGILQLNNTTDWQLINNVTGTGNVRKTGSGSLTVRSNAAWSGQTDIDDGSLILGQSDAPVMLASSLVNIAKNGKLTGFGGVVGNVTNSGSLDLRSAAPGNILTIGGNYTGNNGTLLINTVLDDSSSATDKLVIKGDASGKTRVAVTNVGGSGANTLNSIEVIHVDGNAANAEFIQAGRIAAGAYDYTLGRGPGSNYGNWYLSSSKNTPEPRPDPEPTPEGHDNNLRPEASSYTANIAAANTMFVTRLHERLGQTQYVDAITGEPKATSMWMRHEGGHNRWRDGSGQLKTQSNRYVIQLGGDIAQWDWGGTNRWHLGVMAGYGNNHSSTGAVRTGYHSKGSVNGYSTGLYATWYADDETHNGAYLDTWAQYGWFDNHVKGDGLPGESWKSKGLTASLETGYAWKIGEFSSNYGNLNEWYVQPQAQLVWMGVKADELYESNGTLIESTGDGNVHTRLGVKTWIKRLNKMDDGKSREFSPFVEVNWLHNTRDFGVRMNGEPVYQDGTRNIGEVKTGVEGQINPHLNLWGNVRVQVGDKGYNDTSAMLGVKYTF</sequence>
<dbReference type="Gene3D" id="2.40.128.130">
    <property type="entry name" value="Autotransporter beta-domain"/>
    <property type="match status" value="1"/>
</dbReference>
<feature type="region of interest" description="Disordered" evidence="1">
    <location>
        <begin position="1020"/>
        <end position="1048"/>
    </location>
</feature>
<dbReference type="InterPro" id="IPR036709">
    <property type="entry name" value="Autotransporte_beta_dom_sf"/>
</dbReference>
<dbReference type="RefSeq" id="WP_000995793.1">
    <property type="nucleotide sequence ID" value="NZ_BFAK01000032.1"/>
</dbReference>
<dbReference type="InterPro" id="IPR011050">
    <property type="entry name" value="Pectin_lyase_fold/virulence"/>
</dbReference>
<protein>
    <submittedName>
        <fullName evidence="3">YchA</fullName>
    </submittedName>
</protein>
<dbReference type="GO" id="GO:0019867">
    <property type="term" value="C:outer membrane"/>
    <property type="evidence" value="ECO:0007669"/>
    <property type="project" value="InterPro"/>
</dbReference>
<geneLocation type="plasmid" evidence="3">
    <name>F-Tn10</name>
</geneLocation>
<dbReference type="Pfam" id="PF18883">
    <property type="entry name" value="AC_1"/>
    <property type="match status" value="1"/>
</dbReference>
<dbReference type="PANTHER" id="PTHR12338">
    <property type="entry name" value="AUTOTRANSPORTER"/>
    <property type="match status" value="1"/>
</dbReference>
<dbReference type="PANTHER" id="PTHR12338:SF5">
    <property type="entry name" value="ANTIGEN 43-RELATED"/>
    <property type="match status" value="1"/>
</dbReference>
<reference evidence="3" key="1">
    <citation type="submission" date="2019-02" db="EMBL/GenBank/DDBJ databases">
        <authorList>
            <person name="Lesterlin C."/>
        </authorList>
    </citation>
    <scope>NUCLEOTIDE SEQUENCE</scope>
    <source>
        <strain evidence="3">MG1655 K12</strain>
        <plasmid evidence="3">F-Tn10</plasmid>
    </source>
</reference>
<dbReference type="InterPro" id="IPR050909">
    <property type="entry name" value="Bact_Autotransporter_VF"/>
</dbReference>
<dbReference type="InterPro" id="IPR043990">
    <property type="entry name" value="AC_1"/>
</dbReference>
<evidence type="ECO:0000313" key="3">
    <source>
        <dbReference type="EMBL" id="QGJ80684.1"/>
    </source>
</evidence>
<dbReference type="InterPro" id="IPR012332">
    <property type="entry name" value="Autotransporter_pectin_lyase_C"/>
</dbReference>
<dbReference type="SUPFAM" id="SSF51126">
    <property type="entry name" value="Pectin lyase-like"/>
    <property type="match status" value="1"/>
</dbReference>
<dbReference type="Gene3D" id="2.160.20.20">
    <property type="match status" value="1"/>
</dbReference>
<organism evidence="3">
    <name type="scientific">Escherichia coli</name>
    <dbReference type="NCBI Taxonomy" id="562"/>
    <lineage>
        <taxon>Bacteria</taxon>
        <taxon>Pseudomonadati</taxon>
        <taxon>Pseudomonadota</taxon>
        <taxon>Gammaproteobacteria</taxon>
        <taxon>Enterobacterales</taxon>
        <taxon>Enterobacteriaceae</taxon>
        <taxon>Escherichia</taxon>
    </lineage>
</organism>
<accession>A0A649URK6</accession>
<evidence type="ECO:0000259" key="2">
    <source>
        <dbReference type="PROSITE" id="PS51208"/>
    </source>
</evidence>
<dbReference type="PROSITE" id="PS51208">
    <property type="entry name" value="AUTOTRANSPORTER"/>
    <property type="match status" value="1"/>
</dbReference>
<feature type="domain" description="Autotransporter" evidence="2">
    <location>
        <begin position="1083"/>
        <end position="1371"/>
    </location>
</feature>
<dbReference type="SMART" id="SM00869">
    <property type="entry name" value="Autotransporter"/>
    <property type="match status" value="1"/>
</dbReference>
<proteinExistence type="predicted"/>
<gene>
    <name evidence="3" type="primary">ychA</name>
</gene>
<feature type="compositionally biased region" description="Basic and acidic residues" evidence="1">
    <location>
        <begin position="1029"/>
        <end position="1046"/>
    </location>
</feature>
<evidence type="ECO:0000256" key="1">
    <source>
        <dbReference type="SAM" id="MobiDB-lite"/>
    </source>
</evidence>
<dbReference type="SUPFAM" id="SSF103515">
    <property type="entry name" value="Autotransporter"/>
    <property type="match status" value="1"/>
</dbReference>
<dbReference type="SMR" id="A0A649URK6"/>
<dbReference type="Pfam" id="PF03797">
    <property type="entry name" value="Autotransporter"/>
    <property type="match status" value="1"/>
</dbReference>
<dbReference type="InterPro" id="IPR006315">
    <property type="entry name" value="OM_autotransptr_brl_dom"/>
</dbReference>
<dbReference type="InterPro" id="IPR005546">
    <property type="entry name" value="Autotransporte_beta"/>
</dbReference>
<name>A0A649URK6_ECOLX</name>
<dbReference type="NCBIfam" id="TIGR01414">
    <property type="entry name" value="autotrans_barl"/>
    <property type="match status" value="1"/>
</dbReference>
<dbReference type="EMBL" id="MK492260">
    <property type="protein sequence ID" value="QGJ80684.1"/>
    <property type="molecule type" value="Genomic_DNA"/>
</dbReference>
<dbReference type="CDD" id="cd01344">
    <property type="entry name" value="PL2_Passenger_AT"/>
    <property type="match status" value="1"/>
</dbReference>